<dbReference type="PANTHER" id="PTHR48012">
    <property type="entry name" value="STERILE20-LIKE KINASE, ISOFORM B-RELATED"/>
    <property type="match status" value="1"/>
</dbReference>
<evidence type="ECO:0000256" key="1">
    <source>
        <dbReference type="ARBA" id="ARBA00008874"/>
    </source>
</evidence>
<keyword evidence="13" id="KW-1185">Reference proteome</keyword>
<evidence type="ECO:0000256" key="7">
    <source>
        <dbReference type="ARBA" id="ARBA00022840"/>
    </source>
</evidence>
<evidence type="ECO:0000256" key="10">
    <source>
        <dbReference type="PROSITE-ProRule" id="PRU10141"/>
    </source>
</evidence>
<name>A0AAD5TBW8_9FUNG</name>
<dbReference type="SUPFAM" id="SSF56112">
    <property type="entry name" value="Protein kinase-like (PK-like)"/>
    <property type="match status" value="1"/>
</dbReference>
<accession>A0AAD5TBW8</accession>
<dbReference type="GO" id="GO:0004674">
    <property type="term" value="F:protein serine/threonine kinase activity"/>
    <property type="evidence" value="ECO:0007669"/>
    <property type="project" value="UniProtKB-KW"/>
</dbReference>
<dbReference type="SMART" id="SM00220">
    <property type="entry name" value="S_TKc"/>
    <property type="match status" value="1"/>
</dbReference>
<sequence>MGLLTDDELVSDPTLVFDLCEKIGEGSFGSVHRAIHRRSAETVAIKIVPAGSTDLAESIAEIDFMTGISSQFVVAYYGSYLKDTELWIVMEYCGAGSVSDVMEANDMTLSEDQISVVCRYVLSGLSYMHSLRKIHRDVKAGNILLNADCEAKLADFSVSGQLSDANAKRQTVIGTPFWMVAPEVIQEVGYGTPADIWSLGITCIEMADGRPPYSDIHPMRAIFMIPSKPPPKLFEEERYSKVFREFVARCLVKDQKDRPSADELLNVSLSSRILFFKNSFKHKNFSQDPFILRNPSVSNLSAMVNVTLQNRKAQFVSESGENSNAIITKESTAETLNSDQFELLEDEYSFYEDEHSGTFILLSPSLLTIYLYLPFRRVCFQTNLSRSANRPHKHA</sequence>
<dbReference type="EMBL" id="JADGJH010000241">
    <property type="protein sequence ID" value="KAJ3132725.1"/>
    <property type="molecule type" value="Genomic_DNA"/>
</dbReference>
<dbReference type="AlphaFoldDB" id="A0AAD5TBW8"/>
<comment type="catalytic activity">
    <reaction evidence="8">
        <text>L-threonyl-[protein] + ATP = O-phospho-L-threonyl-[protein] + ADP + H(+)</text>
        <dbReference type="Rhea" id="RHEA:46608"/>
        <dbReference type="Rhea" id="RHEA-COMP:11060"/>
        <dbReference type="Rhea" id="RHEA-COMP:11605"/>
        <dbReference type="ChEBI" id="CHEBI:15378"/>
        <dbReference type="ChEBI" id="CHEBI:30013"/>
        <dbReference type="ChEBI" id="CHEBI:30616"/>
        <dbReference type="ChEBI" id="CHEBI:61977"/>
        <dbReference type="ChEBI" id="CHEBI:456216"/>
        <dbReference type="EC" id="2.7.11.1"/>
    </reaction>
</comment>
<dbReference type="InterPro" id="IPR017441">
    <property type="entry name" value="Protein_kinase_ATP_BS"/>
</dbReference>
<keyword evidence="7 10" id="KW-0067">ATP-binding</keyword>
<reference evidence="12" key="1">
    <citation type="submission" date="2020-05" db="EMBL/GenBank/DDBJ databases">
        <title>Phylogenomic resolution of chytrid fungi.</title>
        <authorList>
            <person name="Stajich J.E."/>
            <person name="Amses K."/>
            <person name="Simmons R."/>
            <person name="Seto K."/>
            <person name="Myers J."/>
            <person name="Bonds A."/>
            <person name="Quandt C.A."/>
            <person name="Barry K."/>
            <person name="Liu P."/>
            <person name="Grigoriev I."/>
            <person name="Longcore J.E."/>
            <person name="James T.Y."/>
        </authorList>
    </citation>
    <scope>NUCLEOTIDE SEQUENCE</scope>
    <source>
        <strain evidence="12">JEL0513</strain>
    </source>
</reference>
<dbReference type="GO" id="GO:0005524">
    <property type="term" value="F:ATP binding"/>
    <property type="evidence" value="ECO:0007669"/>
    <property type="project" value="UniProtKB-UniRule"/>
</dbReference>
<proteinExistence type="inferred from homology"/>
<keyword evidence="6 12" id="KW-0418">Kinase</keyword>
<gene>
    <name evidence="12" type="primary">STK4</name>
    <name evidence="12" type="ORF">HK100_005076</name>
</gene>
<dbReference type="EC" id="2.7.11.1" evidence="2"/>
<evidence type="ECO:0000256" key="9">
    <source>
        <dbReference type="ARBA" id="ARBA00048679"/>
    </source>
</evidence>
<evidence type="ECO:0000256" key="5">
    <source>
        <dbReference type="ARBA" id="ARBA00022741"/>
    </source>
</evidence>
<feature type="binding site" evidence="10">
    <location>
        <position position="46"/>
    </location>
    <ligand>
        <name>ATP</name>
        <dbReference type="ChEBI" id="CHEBI:30616"/>
    </ligand>
</feature>
<dbReference type="Proteomes" id="UP001211907">
    <property type="component" value="Unassembled WGS sequence"/>
</dbReference>
<evidence type="ECO:0000313" key="12">
    <source>
        <dbReference type="EMBL" id="KAJ3132725.1"/>
    </source>
</evidence>
<comment type="similarity">
    <text evidence="1">Belongs to the protein kinase superfamily. STE Ser/Thr protein kinase family. STE20 subfamily.</text>
</comment>
<dbReference type="Gene3D" id="1.10.510.10">
    <property type="entry name" value="Transferase(Phosphotransferase) domain 1"/>
    <property type="match status" value="1"/>
</dbReference>
<keyword evidence="3" id="KW-0723">Serine/threonine-protein kinase</keyword>
<evidence type="ECO:0000256" key="8">
    <source>
        <dbReference type="ARBA" id="ARBA00047899"/>
    </source>
</evidence>
<evidence type="ECO:0000259" key="11">
    <source>
        <dbReference type="PROSITE" id="PS50011"/>
    </source>
</evidence>
<protein>
    <recommendedName>
        <fullName evidence="2">non-specific serine/threonine protein kinase</fullName>
        <ecNumber evidence="2">2.7.11.1</ecNumber>
    </recommendedName>
</protein>
<dbReference type="Pfam" id="PF00069">
    <property type="entry name" value="Pkinase"/>
    <property type="match status" value="1"/>
</dbReference>
<evidence type="ECO:0000256" key="4">
    <source>
        <dbReference type="ARBA" id="ARBA00022679"/>
    </source>
</evidence>
<evidence type="ECO:0000256" key="6">
    <source>
        <dbReference type="ARBA" id="ARBA00022777"/>
    </source>
</evidence>
<dbReference type="PANTHER" id="PTHR48012:SF10">
    <property type="entry name" value="FI20177P1"/>
    <property type="match status" value="1"/>
</dbReference>
<dbReference type="PROSITE" id="PS00107">
    <property type="entry name" value="PROTEIN_KINASE_ATP"/>
    <property type="match status" value="1"/>
</dbReference>
<dbReference type="InterPro" id="IPR050629">
    <property type="entry name" value="STE20/SPS1-PAK"/>
</dbReference>
<evidence type="ECO:0000313" key="13">
    <source>
        <dbReference type="Proteomes" id="UP001211907"/>
    </source>
</evidence>
<organism evidence="12 13">
    <name type="scientific">Physocladia obscura</name>
    <dbReference type="NCBI Taxonomy" id="109957"/>
    <lineage>
        <taxon>Eukaryota</taxon>
        <taxon>Fungi</taxon>
        <taxon>Fungi incertae sedis</taxon>
        <taxon>Chytridiomycota</taxon>
        <taxon>Chytridiomycota incertae sedis</taxon>
        <taxon>Chytridiomycetes</taxon>
        <taxon>Chytridiales</taxon>
        <taxon>Chytriomycetaceae</taxon>
        <taxon>Physocladia</taxon>
    </lineage>
</organism>
<evidence type="ECO:0000256" key="3">
    <source>
        <dbReference type="ARBA" id="ARBA00022527"/>
    </source>
</evidence>
<dbReference type="InterPro" id="IPR011009">
    <property type="entry name" value="Kinase-like_dom_sf"/>
</dbReference>
<comment type="catalytic activity">
    <reaction evidence="9">
        <text>L-seryl-[protein] + ATP = O-phospho-L-seryl-[protein] + ADP + H(+)</text>
        <dbReference type="Rhea" id="RHEA:17989"/>
        <dbReference type="Rhea" id="RHEA-COMP:9863"/>
        <dbReference type="Rhea" id="RHEA-COMP:11604"/>
        <dbReference type="ChEBI" id="CHEBI:15378"/>
        <dbReference type="ChEBI" id="CHEBI:29999"/>
        <dbReference type="ChEBI" id="CHEBI:30616"/>
        <dbReference type="ChEBI" id="CHEBI:83421"/>
        <dbReference type="ChEBI" id="CHEBI:456216"/>
        <dbReference type="EC" id="2.7.11.1"/>
    </reaction>
</comment>
<keyword evidence="5 10" id="KW-0547">Nucleotide-binding</keyword>
<comment type="caution">
    <text evidence="12">The sequence shown here is derived from an EMBL/GenBank/DDBJ whole genome shotgun (WGS) entry which is preliminary data.</text>
</comment>
<keyword evidence="4" id="KW-0808">Transferase</keyword>
<dbReference type="InterPro" id="IPR000719">
    <property type="entry name" value="Prot_kinase_dom"/>
</dbReference>
<feature type="domain" description="Protein kinase" evidence="11">
    <location>
        <begin position="17"/>
        <end position="276"/>
    </location>
</feature>
<evidence type="ECO:0000256" key="2">
    <source>
        <dbReference type="ARBA" id="ARBA00012513"/>
    </source>
</evidence>
<dbReference type="GO" id="GO:0005737">
    <property type="term" value="C:cytoplasm"/>
    <property type="evidence" value="ECO:0007669"/>
    <property type="project" value="TreeGrafter"/>
</dbReference>
<dbReference type="PROSITE" id="PS50011">
    <property type="entry name" value="PROTEIN_KINASE_DOM"/>
    <property type="match status" value="1"/>
</dbReference>